<dbReference type="Proteomes" id="UP001209540">
    <property type="component" value="Unassembled WGS sequence"/>
</dbReference>
<evidence type="ECO:0000313" key="4">
    <source>
        <dbReference type="Proteomes" id="UP001209540"/>
    </source>
</evidence>
<reference evidence="3" key="1">
    <citation type="journal article" date="2022" name="IScience">
        <title>Evolution of zygomycete secretomes and the origins of terrestrial fungal ecologies.</title>
        <authorList>
            <person name="Chang Y."/>
            <person name="Wang Y."/>
            <person name="Mondo S."/>
            <person name="Ahrendt S."/>
            <person name="Andreopoulos W."/>
            <person name="Barry K."/>
            <person name="Beard J."/>
            <person name="Benny G.L."/>
            <person name="Blankenship S."/>
            <person name="Bonito G."/>
            <person name="Cuomo C."/>
            <person name="Desiro A."/>
            <person name="Gervers K.A."/>
            <person name="Hundley H."/>
            <person name="Kuo A."/>
            <person name="LaButti K."/>
            <person name="Lang B.F."/>
            <person name="Lipzen A."/>
            <person name="O'Donnell K."/>
            <person name="Pangilinan J."/>
            <person name="Reynolds N."/>
            <person name="Sandor L."/>
            <person name="Smith M.E."/>
            <person name="Tsang A."/>
            <person name="Grigoriev I.V."/>
            <person name="Stajich J.E."/>
            <person name="Spatafora J.W."/>
        </authorList>
    </citation>
    <scope>NUCLEOTIDE SEQUENCE</scope>
    <source>
        <strain evidence="3">RSA 2281</strain>
    </source>
</reference>
<feature type="coiled-coil region" evidence="1">
    <location>
        <begin position="251"/>
        <end position="278"/>
    </location>
</feature>
<gene>
    <name evidence="3" type="ORF">BDA99DRAFT_518601</name>
</gene>
<dbReference type="EMBL" id="JAIXMP010000024">
    <property type="protein sequence ID" value="KAI9254508.1"/>
    <property type="molecule type" value="Genomic_DNA"/>
</dbReference>
<sequence length="559" mass="62980">MTYSTTTQHHQQLEPCLARLGTMPEDKPSFVKQVNAVEDIETLRRLLIEKERERTSIANDLDVAARLGLVISETNEAIKIKLAHLEQENELLRQELTRTHTSSNHNDLTRDSTTSPPPDDHYAYHHHHHHDNHQHHHQNHHHDNHDHDIIDPNDERIYLTQELEQARRDLSKFRREMDGLSGQLNDMASEMVDSRARVSMYAKRLAEVEHKLSTTREMNVNLQALLERALTSQKQSSSNTSHLVRNIQTDLTRVVTENDQLRARIADLESQQVESEERLADMVGQAKKYASLLEQAQDTIHGLSEPRLSDDDTFSNGDVSVSSSYWEGGKETEITKGSAFSVEFRQEMQKEIERNLNLRNEIRHRIITHESISSDKKKTQEGLKYLLSDRSADGLMSVSTSTSTTSSSTTTTTNTATKQSQHHYLHPSSQAIPSFSISQHQVYHSNGDHNQQQQSQEPASSSSMANTTTASSSSSSTTATTTNPATPLPQTQLRPASFLTGFGGFGSDNSVGPTSFITRGTTFAASRGTGDMPSISTRFFQRLATRFDEQHKIENKRIN</sequence>
<feature type="compositionally biased region" description="Low complexity" evidence="2">
    <location>
        <begin position="451"/>
        <end position="485"/>
    </location>
</feature>
<evidence type="ECO:0000313" key="3">
    <source>
        <dbReference type="EMBL" id="KAI9254508.1"/>
    </source>
</evidence>
<feature type="compositionally biased region" description="Basic and acidic residues" evidence="2">
    <location>
        <begin position="141"/>
        <end position="151"/>
    </location>
</feature>
<comment type="caution">
    <text evidence="3">The sequence shown here is derived from an EMBL/GenBank/DDBJ whole genome shotgun (WGS) entry which is preliminary data.</text>
</comment>
<organism evidence="3 4">
    <name type="scientific">Phascolomyces articulosus</name>
    <dbReference type="NCBI Taxonomy" id="60185"/>
    <lineage>
        <taxon>Eukaryota</taxon>
        <taxon>Fungi</taxon>
        <taxon>Fungi incertae sedis</taxon>
        <taxon>Mucoromycota</taxon>
        <taxon>Mucoromycotina</taxon>
        <taxon>Mucoromycetes</taxon>
        <taxon>Mucorales</taxon>
        <taxon>Lichtheimiaceae</taxon>
        <taxon>Phascolomyces</taxon>
    </lineage>
</organism>
<feature type="compositionally biased region" description="Low complexity" evidence="2">
    <location>
        <begin position="397"/>
        <end position="417"/>
    </location>
</feature>
<feature type="region of interest" description="Disordered" evidence="2">
    <location>
        <begin position="99"/>
        <end position="151"/>
    </location>
</feature>
<feature type="compositionally biased region" description="Basic residues" evidence="2">
    <location>
        <begin position="124"/>
        <end position="140"/>
    </location>
</feature>
<feature type="region of interest" description="Disordered" evidence="2">
    <location>
        <begin position="442"/>
        <end position="500"/>
    </location>
</feature>
<dbReference type="Gene3D" id="1.10.287.1490">
    <property type="match status" value="1"/>
</dbReference>
<keyword evidence="4" id="KW-1185">Reference proteome</keyword>
<evidence type="ECO:0000256" key="1">
    <source>
        <dbReference type="SAM" id="Coils"/>
    </source>
</evidence>
<feature type="region of interest" description="Disordered" evidence="2">
    <location>
        <begin position="395"/>
        <end position="427"/>
    </location>
</feature>
<evidence type="ECO:0000256" key="2">
    <source>
        <dbReference type="SAM" id="MobiDB-lite"/>
    </source>
</evidence>
<keyword evidence="1" id="KW-0175">Coiled coil</keyword>
<feature type="compositionally biased region" description="Polar residues" evidence="2">
    <location>
        <begin position="100"/>
        <end position="114"/>
    </location>
</feature>
<proteinExistence type="predicted"/>
<accession>A0AAD5JUG8</accession>
<name>A0AAD5JUG8_9FUNG</name>
<feature type="coiled-coil region" evidence="1">
    <location>
        <begin position="156"/>
        <end position="190"/>
    </location>
</feature>
<reference evidence="3" key="2">
    <citation type="submission" date="2023-02" db="EMBL/GenBank/DDBJ databases">
        <authorList>
            <consortium name="DOE Joint Genome Institute"/>
            <person name="Mondo S.J."/>
            <person name="Chang Y."/>
            <person name="Wang Y."/>
            <person name="Ahrendt S."/>
            <person name="Andreopoulos W."/>
            <person name="Barry K."/>
            <person name="Beard J."/>
            <person name="Benny G.L."/>
            <person name="Blankenship S."/>
            <person name="Bonito G."/>
            <person name="Cuomo C."/>
            <person name="Desiro A."/>
            <person name="Gervers K.A."/>
            <person name="Hundley H."/>
            <person name="Kuo A."/>
            <person name="LaButti K."/>
            <person name="Lang B.F."/>
            <person name="Lipzen A."/>
            <person name="O'Donnell K."/>
            <person name="Pangilinan J."/>
            <person name="Reynolds N."/>
            <person name="Sandor L."/>
            <person name="Smith M.W."/>
            <person name="Tsang A."/>
            <person name="Grigoriev I.V."/>
            <person name="Stajich J.E."/>
            <person name="Spatafora J.W."/>
        </authorList>
    </citation>
    <scope>NUCLEOTIDE SEQUENCE</scope>
    <source>
        <strain evidence="3">RSA 2281</strain>
    </source>
</reference>
<protein>
    <submittedName>
        <fullName evidence="3">Uncharacterized protein</fullName>
    </submittedName>
</protein>
<dbReference type="AlphaFoldDB" id="A0AAD5JUG8"/>